<dbReference type="AlphaFoldDB" id="X1QV42"/>
<dbReference type="EMBL" id="BARV01042287">
    <property type="protein sequence ID" value="GAI47149.1"/>
    <property type="molecule type" value="Genomic_DNA"/>
</dbReference>
<dbReference type="InterPro" id="IPR023296">
    <property type="entry name" value="Glyco_hydro_beta-prop_sf"/>
</dbReference>
<dbReference type="Pfam" id="PF04041">
    <property type="entry name" value="Glyco_hydro_130"/>
    <property type="match status" value="1"/>
</dbReference>
<evidence type="ECO:0008006" key="4">
    <source>
        <dbReference type="Google" id="ProtNLM"/>
    </source>
</evidence>
<keyword evidence="2" id="KW-0808">Transferase</keyword>
<evidence type="ECO:0000256" key="2">
    <source>
        <dbReference type="ARBA" id="ARBA00022679"/>
    </source>
</evidence>
<proteinExistence type="predicted"/>
<dbReference type="PANTHER" id="PTHR34106">
    <property type="entry name" value="GLYCOSIDASE"/>
    <property type="match status" value="1"/>
</dbReference>
<protein>
    <recommendedName>
        <fullName evidence="4">Glycosidase</fullName>
    </recommendedName>
</protein>
<gene>
    <name evidence="3" type="ORF">S06H3_63659</name>
</gene>
<dbReference type="GO" id="GO:0016757">
    <property type="term" value="F:glycosyltransferase activity"/>
    <property type="evidence" value="ECO:0007669"/>
    <property type="project" value="UniProtKB-KW"/>
</dbReference>
<keyword evidence="1" id="KW-0328">Glycosyltransferase</keyword>
<dbReference type="Gene3D" id="2.115.10.20">
    <property type="entry name" value="Glycosyl hydrolase domain, family 43"/>
    <property type="match status" value="1"/>
</dbReference>
<comment type="caution">
    <text evidence="3">The sequence shown here is derived from an EMBL/GenBank/DDBJ whole genome shotgun (WGS) entry which is preliminary data.</text>
</comment>
<name>X1QV42_9ZZZZ</name>
<evidence type="ECO:0000313" key="3">
    <source>
        <dbReference type="EMBL" id="GAI47149.1"/>
    </source>
</evidence>
<dbReference type="SUPFAM" id="SSF75005">
    <property type="entry name" value="Arabinanase/levansucrase/invertase"/>
    <property type="match status" value="1"/>
</dbReference>
<feature type="non-terminal residue" evidence="3">
    <location>
        <position position="1"/>
    </location>
</feature>
<evidence type="ECO:0000256" key="1">
    <source>
        <dbReference type="ARBA" id="ARBA00022676"/>
    </source>
</evidence>
<dbReference type="PANTHER" id="PTHR34106:SF5">
    <property type="entry name" value="GLYCOSIDASE"/>
    <property type="match status" value="1"/>
</dbReference>
<dbReference type="InterPro" id="IPR007184">
    <property type="entry name" value="Mannoside_phosphorylase"/>
</dbReference>
<organism evidence="3">
    <name type="scientific">marine sediment metagenome</name>
    <dbReference type="NCBI Taxonomy" id="412755"/>
    <lineage>
        <taxon>unclassified sequences</taxon>
        <taxon>metagenomes</taxon>
        <taxon>ecological metagenomes</taxon>
    </lineage>
</organism>
<accession>X1QV42</accession>
<sequence length="51" mass="5595">QEYEEQGYVANIVFTCGTVLIGDELFCYYGGADTVICLATAKLNDLLSLKE</sequence>
<reference evidence="3" key="1">
    <citation type="journal article" date="2014" name="Front. Microbiol.">
        <title>High frequency of phylogenetically diverse reductive dehalogenase-homologous genes in deep subseafloor sedimentary metagenomes.</title>
        <authorList>
            <person name="Kawai M."/>
            <person name="Futagami T."/>
            <person name="Toyoda A."/>
            <person name="Takaki Y."/>
            <person name="Nishi S."/>
            <person name="Hori S."/>
            <person name="Arai W."/>
            <person name="Tsubouchi T."/>
            <person name="Morono Y."/>
            <person name="Uchiyama I."/>
            <person name="Ito T."/>
            <person name="Fujiyama A."/>
            <person name="Inagaki F."/>
            <person name="Takami H."/>
        </authorList>
    </citation>
    <scope>NUCLEOTIDE SEQUENCE</scope>
    <source>
        <strain evidence="3">Expedition CK06-06</strain>
    </source>
</reference>